<evidence type="ECO:0000313" key="1">
    <source>
        <dbReference type="EMBL" id="GAA2112594.1"/>
    </source>
</evidence>
<accession>A0ABN2XLZ0</accession>
<reference evidence="1 2" key="1">
    <citation type="journal article" date="2019" name="Int. J. Syst. Evol. Microbiol.">
        <title>The Global Catalogue of Microorganisms (GCM) 10K type strain sequencing project: providing services to taxonomists for standard genome sequencing and annotation.</title>
        <authorList>
            <consortium name="The Broad Institute Genomics Platform"/>
            <consortium name="The Broad Institute Genome Sequencing Center for Infectious Disease"/>
            <person name="Wu L."/>
            <person name="Ma J."/>
        </authorList>
    </citation>
    <scope>NUCLEOTIDE SEQUENCE [LARGE SCALE GENOMIC DNA]</scope>
    <source>
        <strain evidence="1 2">JCM 15914</strain>
    </source>
</reference>
<sequence>MRLTPCISLTSHPLHSLATRTLNPMTSTRHVLHRFHGHIAGAGTAGGTRLVLGCWSDTPHGPFADVMVAHPDGRRELLAPDEWVADFVASTYTFDDVRIVPVDVQRTGTTSNSTWTVKAGPLTWDFTVGPRDPLGYVLRAVPTPLGRTLMFTRASDVVASRIMPGVRTVGTAGNDRLEWYSAKDLHGLSASQATWDGESLGTMTDMNPPPDFGFSSTPRQPSLTALTSTVRTGFSPGSKPRIL</sequence>
<proteinExistence type="predicted"/>
<gene>
    <name evidence="1" type="ORF">GCM10009824_08780</name>
</gene>
<dbReference type="EMBL" id="BAAAQA010000007">
    <property type="protein sequence ID" value="GAA2112594.1"/>
    <property type="molecule type" value="Genomic_DNA"/>
</dbReference>
<dbReference type="Proteomes" id="UP001500166">
    <property type="component" value="Unassembled WGS sequence"/>
</dbReference>
<comment type="caution">
    <text evidence="1">The sequence shown here is derived from an EMBL/GenBank/DDBJ whole genome shotgun (WGS) entry which is preliminary data.</text>
</comment>
<organism evidence="1 2">
    <name type="scientific">Kocuria atrinae</name>
    <dbReference type="NCBI Taxonomy" id="592377"/>
    <lineage>
        <taxon>Bacteria</taxon>
        <taxon>Bacillati</taxon>
        <taxon>Actinomycetota</taxon>
        <taxon>Actinomycetes</taxon>
        <taxon>Micrococcales</taxon>
        <taxon>Micrococcaceae</taxon>
        <taxon>Kocuria</taxon>
    </lineage>
</organism>
<protein>
    <submittedName>
        <fullName evidence="1">Uncharacterized protein</fullName>
    </submittedName>
</protein>
<evidence type="ECO:0000313" key="2">
    <source>
        <dbReference type="Proteomes" id="UP001500166"/>
    </source>
</evidence>
<keyword evidence="2" id="KW-1185">Reference proteome</keyword>
<name>A0ABN2XLZ0_9MICC</name>